<dbReference type="EMBL" id="CAEZZS010000020">
    <property type="protein sequence ID" value="CAB4775183.1"/>
    <property type="molecule type" value="Genomic_DNA"/>
</dbReference>
<reference evidence="2" key="1">
    <citation type="submission" date="2020-05" db="EMBL/GenBank/DDBJ databases">
        <authorList>
            <person name="Chiriac C."/>
            <person name="Salcher M."/>
            <person name="Ghai R."/>
            <person name="Kavagutti S V."/>
        </authorList>
    </citation>
    <scope>NUCLEOTIDE SEQUENCE</scope>
</reference>
<dbReference type="AlphaFoldDB" id="A0A6J6VWA4"/>
<organism evidence="2">
    <name type="scientific">freshwater metagenome</name>
    <dbReference type="NCBI Taxonomy" id="449393"/>
    <lineage>
        <taxon>unclassified sequences</taxon>
        <taxon>metagenomes</taxon>
        <taxon>ecological metagenomes</taxon>
    </lineage>
</organism>
<evidence type="ECO:0000259" key="1">
    <source>
        <dbReference type="Pfam" id="PF20254"/>
    </source>
</evidence>
<gene>
    <name evidence="2" type="ORF">UFOPK2922_00606</name>
</gene>
<feature type="domain" description="N,N-dimethylformamidase beta subunit-like C-terminal" evidence="1">
    <location>
        <begin position="161"/>
        <end position="529"/>
    </location>
</feature>
<evidence type="ECO:0000313" key="2">
    <source>
        <dbReference type="EMBL" id="CAB4775183.1"/>
    </source>
</evidence>
<dbReference type="Gene3D" id="2.60.40.1120">
    <property type="entry name" value="Carboxypeptidase-like, regulatory domain"/>
    <property type="match status" value="1"/>
</dbReference>
<accession>A0A6J6VWA4</accession>
<name>A0A6J6VWA4_9ZZZZ</name>
<sequence length="553" mass="61793">MKIIGYVSSEDYLALNDVSVVFEKDHEILFDTKSLATGAVRTDLPPGSYTLTFAKAGYGSKHVEVTLPVKEPIKFRLLSDKLVGYMSPRWSTSGEKSCIRINSTTSCRVELFRYGKVKESYGVITWLDEHGPRAMTQVIPDGDIAASGLQFGTIGFPYPGMTWKIEAPEKSGLYYVHLENEGGEFFSMPWIVSPKKPTAKIAVLAATNNWNAYNNYGGRGNYINAEGLPPRPTVNARQDLSRYSEKDMNVFWKSPNDVYPPISFERPEFGNVVGKNEELTSPMSGRLASSCAPGMWRLLGWLEREGYEYDLYSDNQLRDGTLDLDAYETLLTEIHPEYWYREEYTRVRDWVFERGGKFMYLGGNGLDCEVEYVDETTVRFLTDKSNTSHEGGVFDPELRIAKEGRFDNRFHKSTNQSPAQLIGLVCDGEGTGAPYECRNEEHWVFAGTGLKNGDKFGINSLHERIPGGASGHEMDNRTANTGEGFISLAKGLNPETIGSSGAEMLYKDFPGKGGEVFAVGSMNYISSLLVDKPLSDITKNVLNRFLRNDKGQK</sequence>
<proteinExistence type="predicted"/>
<protein>
    <submittedName>
        <fullName evidence="2">Unannotated protein</fullName>
    </submittedName>
</protein>
<dbReference type="Pfam" id="PF20254">
    <property type="entry name" value="DMFA2_C"/>
    <property type="match status" value="1"/>
</dbReference>
<dbReference type="InterPro" id="IPR046540">
    <property type="entry name" value="DMFA2_C"/>
</dbReference>